<proteinExistence type="predicted"/>
<protein>
    <submittedName>
        <fullName evidence="2">Uncharacterized protein</fullName>
    </submittedName>
</protein>
<dbReference type="EMBL" id="LAZR01016470">
    <property type="protein sequence ID" value="KKM04356.1"/>
    <property type="molecule type" value="Genomic_DNA"/>
</dbReference>
<keyword evidence="1" id="KW-0812">Transmembrane</keyword>
<comment type="caution">
    <text evidence="2">The sequence shown here is derived from an EMBL/GenBank/DDBJ whole genome shotgun (WGS) entry which is preliminary data.</text>
</comment>
<reference evidence="2" key="1">
    <citation type="journal article" date="2015" name="Nature">
        <title>Complex archaea that bridge the gap between prokaryotes and eukaryotes.</title>
        <authorList>
            <person name="Spang A."/>
            <person name="Saw J.H."/>
            <person name="Jorgensen S.L."/>
            <person name="Zaremba-Niedzwiedzka K."/>
            <person name="Martijn J."/>
            <person name="Lind A.E."/>
            <person name="van Eijk R."/>
            <person name="Schleper C."/>
            <person name="Guy L."/>
            <person name="Ettema T.J."/>
        </authorList>
    </citation>
    <scope>NUCLEOTIDE SEQUENCE</scope>
</reference>
<evidence type="ECO:0000313" key="2">
    <source>
        <dbReference type="EMBL" id="KKM04356.1"/>
    </source>
</evidence>
<keyword evidence="1" id="KW-0472">Membrane</keyword>
<feature type="transmembrane region" description="Helical" evidence="1">
    <location>
        <begin position="20"/>
        <end position="45"/>
    </location>
</feature>
<sequence>MLVGQEDRLSSIRLQTHIHIPVLTVASVLTVGGVIGLILGLYLVVPLTGIYRPLFGVIQHTDVW</sequence>
<organism evidence="2">
    <name type="scientific">marine sediment metagenome</name>
    <dbReference type="NCBI Taxonomy" id="412755"/>
    <lineage>
        <taxon>unclassified sequences</taxon>
        <taxon>metagenomes</taxon>
        <taxon>ecological metagenomes</taxon>
    </lineage>
</organism>
<accession>A0A0F9JEW2</accession>
<name>A0A0F9JEW2_9ZZZZ</name>
<dbReference type="AlphaFoldDB" id="A0A0F9JEW2"/>
<gene>
    <name evidence="2" type="ORF">LCGC14_1765030</name>
</gene>
<keyword evidence="1" id="KW-1133">Transmembrane helix</keyword>
<evidence type="ECO:0000256" key="1">
    <source>
        <dbReference type="SAM" id="Phobius"/>
    </source>
</evidence>